<proteinExistence type="predicted"/>
<evidence type="ECO:0000313" key="1">
    <source>
        <dbReference type="EMBL" id="VEV98232.1"/>
    </source>
</evidence>
<gene>
    <name evidence="1" type="ORF">PMYSY11_3188</name>
</gene>
<dbReference type="EMBL" id="LR215729">
    <property type="protein sequence ID" value="VEV98232.1"/>
    <property type="molecule type" value="Genomic_DNA"/>
</dbReference>
<name>A0A653E8X0_9PSED</name>
<dbReference type="AlphaFoldDB" id="A0A653E8X0"/>
<protein>
    <submittedName>
        <fullName evidence="1">Uncharacterized protein</fullName>
    </submittedName>
</protein>
<accession>A0A653E8X0</accession>
<sequence length="93" mass="10351">MTEKPHLSIVPKRDPTPKEAVIERIKAMPRPEGMIQCPHCGGRAKLTIEAGSMVVKGKLKKGAIIHRNICATCWKHRDVAVQMKSGLERPEMV</sequence>
<dbReference type="RefSeq" id="WP_150548795.1">
    <property type="nucleotide sequence ID" value="NZ_LR215729.2"/>
</dbReference>
<organism evidence="1">
    <name type="scientific">Pseudomonas marincola</name>
    <dbReference type="NCBI Taxonomy" id="437900"/>
    <lineage>
        <taxon>Bacteria</taxon>
        <taxon>Pseudomonadati</taxon>
        <taxon>Pseudomonadota</taxon>
        <taxon>Gammaproteobacteria</taxon>
        <taxon>Pseudomonadales</taxon>
        <taxon>Pseudomonadaceae</taxon>
        <taxon>Pseudomonas</taxon>
    </lineage>
</organism>
<reference evidence="1" key="1">
    <citation type="submission" date="2019-02" db="EMBL/GenBank/DDBJ databases">
        <authorList>
            <consortium name="Genoscope - CEA"/>
            <person name="William W."/>
        </authorList>
    </citation>
    <scope>NUCLEOTIDE SEQUENCE [LARGE SCALE GENOMIC DNA]</scope>
    <source>
        <strain evidence="1">YSy11</strain>
    </source>
</reference>